<proteinExistence type="predicted"/>
<protein>
    <submittedName>
        <fullName evidence="1">Uncharacterized protein</fullName>
    </submittedName>
</protein>
<evidence type="ECO:0000313" key="1">
    <source>
        <dbReference type="EMBL" id="KAJ1146390.1"/>
    </source>
</evidence>
<keyword evidence="2" id="KW-1185">Reference proteome</keyword>
<organism evidence="1 2">
    <name type="scientific">Pleurodeles waltl</name>
    <name type="common">Iberian ribbed newt</name>
    <dbReference type="NCBI Taxonomy" id="8319"/>
    <lineage>
        <taxon>Eukaryota</taxon>
        <taxon>Metazoa</taxon>
        <taxon>Chordata</taxon>
        <taxon>Craniata</taxon>
        <taxon>Vertebrata</taxon>
        <taxon>Euteleostomi</taxon>
        <taxon>Amphibia</taxon>
        <taxon>Batrachia</taxon>
        <taxon>Caudata</taxon>
        <taxon>Salamandroidea</taxon>
        <taxon>Salamandridae</taxon>
        <taxon>Pleurodelinae</taxon>
        <taxon>Pleurodeles</taxon>
    </lineage>
</organism>
<comment type="caution">
    <text evidence="1">The sequence shown here is derived from an EMBL/GenBank/DDBJ whole genome shotgun (WGS) entry which is preliminary data.</text>
</comment>
<dbReference type="AlphaFoldDB" id="A0AAV7R6R6"/>
<evidence type="ECO:0000313" key="2">
    <source>
        <dbReference type="Proteomes" id="UP001066276"/>
    </source>
</evidence>
<dbReference type="EMBL" id="JANPWB010000010">
    <property type="protein sequence ID" value="KAJ1146390.1"/>
    <property type="molecule type" value="Genomic_DNA"/>
</dbReference>
<accession>A0AAV7R6R6</accession>
<sequence>MRLTLGHQTAPLLLRARRAALRTGLEVARAGGHSRVADGSLRADNPLFPAPRPCAPGLLSHLLASPGLYPAWHFLGREKRGAPARASDAYWHWALAGALVSDCLPASAAIFTAAQLARGDLELSAQLLCFCRKCD</sequence>
<name>A0AAV7R6R6_PLEWA</name>
<reference evidence="1" key="1">
    <citation type="journal article" date="2022" name="bioRxiv">
        <title>Sequencing and chromosome-scale assembly of the giantPleurodeles waltlgenome.</title>
        <authorList>
            <person name="Brown T."/>
            <person name="Elewa A."/>
            <person name="Iarovenko S."/>
            <person name="Subramanian E."/>
            <person name="Araus A.J."/>
            <person name="Petzold A."/>
            <person name="Susuki M."/>
            <person name="Suzuki K.-i.T."/>
            <person name="Hayashi T."/>
            <person name="Toyoda A."/>
            <person name="Oliveira C."/>
            <person name="Osipova E."/>
            <person name="Leigh N.D."/>
            <person name="Simon A."/>
            <person name="Yun M.H."/>
        </authorList>
    </citation>
    <scope>NUCLEOTIDE SEQUENCE</scope>
    <source>
        <strain evidence="1">20211129_DDA</strain>
        <tissue evidence="1">Liver</tissue>
    </source>
</reference>
<dbReference type="Proteomes" id="UP001066276">
    <property type="component" value="Chromosome 6"/>
</dbReference>
<gene>
    <name evidence="1" type="ORF">NDU88_012667</name>
</gene>